<keyword evidence="10 20" id="KW-0663">Pyridoxal phosphate</keyword>
<evidence type="ECO:0000256" key="21">
    <source>
        <dbReference type="RuleBase" id="RU364094"/>
    </source>
</evidence>
<dbReference type="GO" id="GO:0009099">
    <property type="term" value="P:L-valine biosynthetic process"/>
    <property type="evidence" value="ECO:0007669"/>
    <property type="project" value="TreeGrafter"/>
</dbReference>
<evidence type="ECO:0000256" key="17">
    <source>
        <dbReference type="ARBA" id="ARBA00049529"/>
    </source>
</evidence>
<comment type="function">
    <text evidence="18">Involved in the biosynthesis of p-aminobenzoate (PABA), a precursor of tetrahydrofolate. Converts 4-amino-4-deoxychorismate into 4-aminobenzoate (PABA) and pyruvate.</text>
</comment>
<dbReference type="InterPro" id="IPR001544">
    <property type="entry name" value="Aminotrans_IV"/>
</dbReference>
<comment type="catalytic activity">
    <reaction evidence="14 21">
        <text>L-valine + 2-oxoglutarate = 3-methyl-2-oxobutanoate + L-glutamate</text>
        <dbReference type="Rhea" id="RHEA:24813"/>
        <dbReference type="ChEBI" id="CHEBI:11851"/>
        <dbReference type="ChEBI" id="CHEBI:16810"/>
        <dbReference type="ChEBI" id="CHEBI:29985"/>
        <dbReference type="ChEBI" id="CHEBI:57762"/>
        <dbReference type="EC" id="2.6.1.42"/>
    </reaction>
</comment>
<protein>
    <recommendedName>
        <fullName evidence="21">Branched-chain-amino-acid aminotransferase</fullName>
        <shortName evidence="21">BCAT</shortName>
        <ecNumber evidence="21">2.6.1.42</ecNumber>
    </recommendedName>
</protein>
<evidence type="ECO:0000256" key="10">
    <source>
        <dbReference type="ARBA" id="ARBA00022898"/>
    </source>
</evidence>
<gene>
    <name evidence="21" type="primary">ilvE</name>
    <name evidence="22" type="ORF">NFG57_08285</name>
</gene>
<evidence type="ECO:0000256" key="9">
    <source>
        <dbReference type="ARBA" id="ARBA00022679"/>
    </source>
</evidence>
<evidence type="ECO:0000256" key="16">
    <source>
        <dbReference type="ARBA" id="ARBA00049229"/>
    </source>
</evidence>
<comment type="catalytic activity">
    <reaction evidence="17">
        <text>4-amino-4-deoxychorismate = 4-aminobenzoate + pyruvate + H(+)</text>
        <dbReference type="Rhea" id="RHEA:16201"/>
        <dbReference type="ChEBI" id="CHEBI:15361"/>
        <dbReference type="ChEBI" id="CHEBI:15378"/>
        <dbReference type="ChEBI" id="CHEBI:17836"/>
        <dbReference type="ChEBI" id="CHEBI:58406"/>
        <dbReference type="EC" id="4.1.3.38"/>
    </reaction>
</comment>
<keyword evidence="8 21" id="KW-0028">Amino-acid biosynthesis</keyword>
<name>A0AAU7L024_9GAMM</name>
<dbReference type="InterPro" id="IPR018300">
    <property type="entry name" value="Aminotrans_IV_CS"/>
</dbReference>
<evidence type="ECO:0000256" key="18">
    <source>
        <dbReference type="ARBA" id="ARBA00054027"/>
    </source>
</evidence>
<dbReference type="InterPro" id="IPR043131">
    <property type="entry name" value="BCAT-like_N"/>
</dbReference>
<dbReference type="SUPFAM" id="SSF56752">
    <property type="entry name" value="D-aminoacid aminotransferase-like PLP-dependent enzymes"/>
    <property type="match status" value="1"/>
</dbReference>
<comment type="cofactor">
    <cofactor evidence="1 20">
        <name>pyridoxal 5'-phosphate</name>
        <dbReference type="ChEBI" id="CHEBI:597326"/>
    </cofactor>
</comment>
<evidence type="ECO:0000256" key="20">
    <source>
        <dbReference type="RuleBase" id="RU004516"/>
    </source>
</evidence>
<organism evidence="22">
    <name type="scientific">Halomonas sp. H10-59</name>
    <dbReference type="NCBI Taxonomy" id="2950874"/>
    <lineage>
        <taxon>Bacteria</taxon>
        <taxon>Pseudomonadati</taxon>
        <taxon>Pseudomonadota</taxon>
        <taxon>Gammaproteobacteria</taxon>
        <taxon>Oceanospirillales</taxon>
        <taxon>Halomonadaceae</taxon>
        <taxon>Halomonas</taxon>
    </lineage>
</organism>
<comment type="catalytic activity">
    <reaction evidence="15 21">
        <text>L-isoleucine + 2-oxoglutarate = (S)-3-methyl-2-oxopentanoate + L-glutamate</text>
        <dbReference type="Rhea" id="RHEA:24801"/>
        <dbReference type="ChEBI" id="CHEBI:16810"/>
        <dbReference type="ChEBI" id="CHEBI:29985"/>
        <dbReference type="ChEBI" id="CHEBI:35146"/>
        <dbReference type="ChEBI" id="CHEBI:58045"/>
        <dbReference type="EC" id="2.6.1.42"/>
    </reaction>
</comment>
<dbReference type="EMBL" id="CP098828">
    <property type="protein sequence ID" value="XBO76748.1"/>
    <property type="molecule type" value="Genomic_DNA"/>
</dbReference>
<evidence type="ECO:0000256" key="8">
    <source>
        <dbReference type="ARBA" id="ARBA00022605"/>
    </source>
</evidence>
<evidence type="ECO:0000256" key="6">
    <source>
        <dbReference type="ARBA" id="ARBA00009320"/>
    </source>
</evidence>
<reference evidence="22" key="1">
    <citation type="submission" date="2022-06" db="EMBL/GenBank/DDBJ databases">
        <title>A novel DMS-producing enzyme.</title>
        <authorList>
            <person name="Zhang Y."/>
        </authorList>
    </citation>
    <scope>NUCLEOTIDE SEQUENCE</scope>
    <source>
        <strain evidence="22">H10-59</strain>
    </source>
</reference>
<dbReference type="Gene3D" id="3.30.470.10">
    <property type="match status" value="1"/>
</dbReference>
<evidence type="ECO:0000256" key="4">
    <source>
        <dbReference type="ARBA" id="ARBA00004931"/>
    </source>
</evidence>
<dbReference type="EC" id="2.6.1.42" evidence="21"/>
<dbReference type="Gene3D" id="3.20.10.10">
    <property type="entry name" value="D-amino Acid Aminotransferase, subunit A, domain 2"/>
    <property type="match status" value="1"/>
</dbReference>
<keyword evidence="9 21" id="KW-0808">Transferase</keyword>
<evidence type="ECO:0000256" key="11">
    <source>
        <dbReference type="ARBA" id="ARBA00022909"/>
    </source>
</evidence>
<evidence type="ECO:0000256" key="14">
    <source>
        <dbReference type="ARBA" id="ARBA00048212"/>
    </source>
</evidence>
<evidence type="ECO:0000256" key="3">
    <source>
        <dbReference type="ARBA" id="ARBA00004824"/>
    </source>
</evidence>
<comment type="pathway">
    <text evidence="3 21">Amino-acid biosynthesis; L-isoleucine biosynthesis; L-isoleucine from 2-oxobutanoate: step 4/4.</text>
</comment>
<dbReference type="InterPro" id="IPR036038">
    <property type="entry name" value="Aminotransferase-like"/>
</dbReference>
<evidence type="ECO:0000256" key="15">
    <source>
        <dbReference type="ARBA" id="ARBA00048798"/>
    </source>
</evidence>
<proteinExistence type="inferred from homology"/>
<keyword evidence="12 21" id="KW-0100">Branched-chain amino acid biosynthesis</keyword>
<dbReference type="NCBIfam" id="NF005146">
    <property type="entry name" value="PRK06606.1"/>
    <property type="match status" value="1"/>
</dbReference>
<keyword evidence="7 21" id="KW-0032">Aminotransferase</keyword>
<evidence type="ECO:0000256" key="2">
    <source>
        <dbReference type="ARBA" id="ARBA00003109"/>
    </source>
</evidence>
<evidence type="ECO:0000256" key="13">
    <source>
        <dbReference type="ARBA" id="ARBA00035633"/>
    </source>
</evidence>
<dbReference type="PANTHER" id="PTHR42743:SF11">
    <property type="entry name" value="AMINODEOXYCHORISMATE LYASE"/>
    <property type="match status" value="1"/>
</dbReference>
<evidence type="ECO:0000256" key="7">
    <source>
        <dbReference type="ARBA" id="ARBA00022576"/>
    </source>
</evidence>
<evidence type="ECO:0000256" key="5">
    <source>
        <dbReference type="ARBA" id="ARBA00005072"/>
    </source>
</evidence>
<dbReference type="GO" id="GO:0009098">
    <property type="term" value="P:L-leucine biosynthetic process"/>
    <property type="evidence" value="ECO:0007669"/>
    <property type="project" value="TreeGrafter"/>
</dbReference>
<sequence>MSGLHQRDGWIWKNGEWLPWREATTHLLTHSLHYGMGCFEGVRAYRDDNGNARLFRVHEHTRRLLDSAHILDLEVPWSHGELIEAQSQCLVRNGLTDAYLKPTVFLGPEGLGLRAKALSCQMMVVAWDLGPYVSAETAAVGLRALTSSWARHHVNISACRAKTSGHYVNSMLALNTAVKAGFDEAIMLDAEGYVAEASAANVFLYRDGVLHTPEVTSCLQGITRDSVIRLAREVLGVEVQERRITRDELYIADEAFVTGTAAEILPLRELDGRHIGARAGAPGVAEPIAADSLTARLQRLYRDVCRGRLSPATNGDRHDLARYADWLSLVPTDSEVDIDTDSDTDSD</sequence>
<evidence type="ECO:0000256" key="1">
    <source>
        <dbReference type="ARBA" id="ARBA00001933"/>
    </source>
</evidence>
<dbReference type="AlphaFoldDB" id="A0AAU7L024"/>
<accession>A0AAU7L024</accession>
<dbReference type="InterPro" id="IPR043132">
    <property type="entry name" value="BCAT-like_C"/>
</dbReference>
<dbReference type="GO" id="GO:0006532">
    <property type="term" value="P:aspartate biosynthetic process"/>
    <property type="evidence" value="ECO:0007669"/>
    <property type="project" value="TreeGrafter"/>
</dbReference>
<comment type="pathway">
    <text evidence="13">Cofactor biosynthesis; tetrahydrofolate biosynthesis; 4-aminobenzoate from chorismate: step 2/2.</text>
</comment>
<comment type="pathway">
    <text evidence="5 21">Amino-acid biosynthesis; L-leucine biosynthesis; L-leucine from 3-methyl-2-oxobutanoate: step 4/4.</text>
</comment>
<comment type="similarity">
    <text evidence="6 19">Belongs to the class-IV pyridoxal-phosphate-dependent aminotransferase family.</text>
</comment>
<dbReference type="InterPro" id="IPR033939">
    <property type="entry name" value="BCAT_family"/>
</dbReference>
<dbReference type="PROSITE" id="PS00770">
    <property type="entry name" value="AA_TRANSFER_CLASS_4"/>
    <property type="match status" value="1"/>
</dbReference>
<dbReference type="RefSeq" id="WP_348815883.1">
    <property type="nucleotide sequence ID" value="NZ_CP098828.1"/>
</dbReference>
<dbReference type="GO" id="GO:0005829">
    <property type="term" value="C:cytosol"/>
    <property type="evidence" value="ECO:0007669"/>
    <property type="project" value="TreeGrafter"/>
</dbReference>
<comment type="catalytic activity">
    <reaction evidence="16 21">
        <text>L-leucine + 2-oxoglutarate = 4-methyl-2-oxopentanoate + L-glutamate</text>
        <dbReference type="Rhea" id="RHEA:18321"/>
        <dbReference type="ChEBI" id="CHEBI:16810"/>
        <dbReference type="ChEBI" id="CHEBI:17865"/>
        <dbReference type="ChEBI" id="CHEBI:29985"/>
        <dbReference type="ChEBI" id="CHEBI:57427"/>
        <dbReference type="EC" id="2.6.1.42"/>
    </reaction>
</comment>
<dbReference type="PANTHER" id="PTHR42743">
    <property type="entry name" value="AMINO-ACID AMINOTRANSFERASE"/>
    <property type="match status" value="1"/>
</dbReference>
<dbReference type="NCBIfam" id="TIGR01122">
    <property type="entry name" value="ilvE_I"/>
    <property type="match status" value="1"/>
</dbReference>
<dbReference type="FunFam" id="3.20.10.10:FF:000002">
    <property type="entry name" value="D-alanine aminotransferase"/>
    <property type="match status" value="1"/>
</dbReference>
<evidence type="ECO:0000256" key="12">
    <source>
        <dbReference type="ARBA" id="ARBA00023304"/>
    </source>
</evidence>
<dbReference type="GO" id="GO:0046656">
    <property type="term" value="P:folic acid biosynthetic process"/>
    <property type="evidence" value="ECO:0007669"/>
    <property type="project" value="UniProtKB-KW"/>
</dbReference>
<evidence type="ECO:0000256" key="19">
    <source>
        <dbReference type="RuleBase" id="RU004106"/>
    </source>
</evidence>
<dbReference type="InterPro" id="IPR005785">
    <property type="entry name" value="B_amino_transI"/>
</dbReference>
<dbReference type="Pfam" id="PF01063">
    <property type="entry name" value="Aminotran_4"/>
    <property type="match status" value="1"/>
</dbReference>
<comment type="pathway">
    <text evidence="4 21">Amino-acid biosynthesis; L-valine biosynthesis; L-valine from pyruvate: step 4/4.</text>
</comment>
<dbReference type="GO" id="GO:0004084">
    <property type="term" value="F:branched-chain-amino-acid transaminase activity"/>
    <property type="evidence" value="ECO:0007669"/>
    <property type="project" value="UniProtKB-EC"/>
</dbReference>
<dbReference type="CDD" id="cd01557">
    <property type="entry name" value="BCAT_beta_family"/>
    <property type="match status" value="1"/>
</dbReference>
<comment type="function">
    <text evidence="2 21">Acts on leucine, isoleucine and valine.</text>
</comment>
<dbReference type="GO" id="GO:0008696">
    <property type="term" value="F:4-amino-4-deoxychorismate lyase activity"/>
    <property type="evidence" value="ECO:0007669"/>
    <property type="project" value="UniProtKB-EC"/>
</dbReference>
<dbReference type="InterPro" id="IPR050571">
    <property type="entry name" value="Class-IV_PLP-Dep_Aminotrnsfr"/>
</dbReference>
<evidence type="ECO:0000313" key="22">
    <source>
        <dbReference type="EMBL" id="XBO76748.1"/>
    </source>
</evidence>
<keyword evidence="11" id="KW-0289">Folate biosynthesis</keyword>